<dbReference type="InterPro" id="IPR051678">
    <property type="entry name" value="AGP_Transferase"/>
</dbReference>
<proteinExistence type="predicted"/>
<dbReference type="PANTHER" id="PTHR21310">
    <property type="entry name" value="AMINOGLYCOSIDE PHOSPHOTRANSFERASE-RELATED-RELATED"/>
    <property type="match status" value="1"/>
</dbReference>
<gene>
    <name evidence="1" type="ORF">AJ79_03408</name>
</gene>
<dbReference type="EMBL" id="PDNB01000041">
    <property type="protein sequence ID" value="PGH13840.1"/>
    <property type="molecule type" value="Genomic_DNA"/>
</dbReference>
<dbReference type="OrthoDB" id="4177579at2759"/>
<organism evidence="1 2">
    <name type="scientific">Helicocarpus griseus UAMH5409</name>
    <dbReference type="NCBI Taxonomy" id="1447875"/>
    <lineage>
        <taxon>Eukaryota</taxon>
        <taxon>Fungi</taxon>
        <taxon>Dikarya</taxon>
        <taxon>Ascomycota</taxon>
        <taxon>Pezizomycotina</taxon>
        <taxon>Eurotiomycetes</taxon>
        <taxon>Eurotiomycetidae</taxon>
        <taxon>Onygenales</taxon>
        <taxon>Ajellomycetaceae</taxon>
        <taxon>Helicocarpus</taxon>
    </lineage>
</organism>
<dbReference type="InterPro" id="IPR011009">
    <property type="entry name" value="Kinase-like_dom_sf"/>
</dbReference>
<evidence type="ECO:0008006" key="3">
    <source>
        <dbReference type="Google" id="ProtNLM"/>
    </source>
</evidence>
<dbReference type="SUPFAM" id="SSF56112">
    <property type="entry name" value="Protein kinase-like (PK-like)"/>
    <property type="match status" value="1"/>
</dbReference>
<accession>A0A2B7XXT3</accession>
<keyword evidence="2" id="KW-1185">Reference proteome</keyword>
<comment type="caution">
    <text evidence="1">The sequence shown here is derived from an EMBL/GenBank/DDBJ whole genome shotgun (WGS) entry which is preliminary data.</text>
</comment>
<sequence>MTPATPQGLVNRDQRLLQGQKARQRCNARTCHARIRQQAATQIIPDPKVLRYFEFGDRSFLFVCRVSGRTLMDAWVSLSAEWRRYYIGAIVQVCKEAAAWKGDALAGVDGQCIPERYLTKIGGVKDFSPESLQRICRGLGMDCANYVFYHADLGPGNIIVEDVPKLGTIGIIDWEVAGFFPWGWIRTKFRLCSGMDFEPEVTDHPDVADETCCWRREVQRLLGAHGLEDFSGEWMDWWW</sequence>
<dbReference type="Proteomes" id="UP000223968">
    <property type="component" value="Unassembled WGS sequence"/>
</dbReference>
<dbReference type="AlphaFoldDB" id="A0A2B7XXT3"/>
<dbReference type="PANTHER" id="PTHR21310:SF58">
    <property type="entry name" value="AMINOGLYCOSIDE PHOSPHOTRANSFERASE DOMAIN-CONTAINING PROTEIN"/>
    <property type="match status" value="1"/>
</dbReference>
<evidence type="ECO:0000313" key="1">
    <source>
        <dbReference type="EMBL" id="PGH13840.1"/>
    </source>
</evidence>
<name>A0A2B7XXT3_9EURO</name>
<protein>
    <recommendedName>
        <fullName evidence="3">Aminoglycoside phosphotransferase domain-containing protein</fullName>
    </recommendedName>
</protein>
<evidence type="ECO:0000313" key="2">
    <source>
        <dbReference type="Proteomes" id="UP000223968"/>
    </source>
</evidence>
<reference evidence="1 2" key="1">
    <citation type="submission" date="2017-10" db="EMBL/GenBank/DDBJ databases">
        <title>Comparative genomics in systemic dimorphic fungi from Ajellomycetaceae.</title>
        <authorList>
            <person name="Munoz J.F."/>
            <person name="Mcewen J.G."/>
            <person name="Clay O.K."/>
            <person name="Cuomo C.A."/>
        </authorList>
    </citation>
    <scope>NUCLEOTIDE SEQUENCE [LARGE SCALE GENOMIC DNA]</scope>
    <source>
        <strain evidence="1 2">UAMH5409</strain>
    </source>
</reference>